<dbReference type="InterPro" id="IPR018163">
    <property type="entry name" value="Thr/Ala-tRNA-synth_IIc_edit"/>
</dbReference>
<reference evidence="16 17" key="2">
    <citation type="submission" date="2018-11" db="EMBL/GenBank/DDBJ databases">
        <authorList>
            <consortium name="Pathogen Informatics"/>
        </authorList>
    </citation>
    <scope>NUCLEOTIDE SEQUENCE [LARGE SCALE GENOMIC DNA]</scope>
</reference>
<dbReference type="FunFam" id="3.30.930.10:FF:000011">
    <property type="entry name" value="Alanine--tRNA ligase, cytoplasmic"/>
    <property type="match status" value="1"/>
</dbReference>
<protein>
    <recommendedName>
        <fullName evidence="3">Alanine--tRNA ligase</fullName>
        <ecNumber evidence="2">6.1.1.7</ecNumber>
    </recommendedName>
</protein>
<dbReference type="InterPro" id="IPR009000">
    <property type="entry name" value="Transl_B-barrel_sf"/>
</dbReference>
<comment type="catalytic activity">
    <reaction evidence="13 14">
        <text>tRNA(Ala) + L-alanine + ATP = L-alanyl-tRNA(Ala) + AMP + diphosphate</text>
        <dbReference type="Rhea" id="RHEA:12540"/>
        <dbReference type="Rhea" id="RHEA-COMP:9657"/>
        <dbReference type="Rhea" id="RHEA-COMP:9923"/>
        <dbReference type="ChEBI" id="CHEBI:30616"/>
        <dbReference type="ChEBI" id="CHEBI:33019"/>
        <dbReference type="ChEBI" id="CHEBI:57972"/>
        <dbReference type="ChEBI" id="CHEBI:78442"/>
        <dbReference type="ChEBI" id="CHEBI:78497"/>
        <dbReference type="ChEBI" id="CHEBI:456215"/>
        <dbReference type="EC" id="6.1.1.7"/>
    </reaction>
</comment>
<dbReference type="WBParaSite" id="TCNE_0001018401-mRNA-1">
    <property type="protein sequence ID" value="TCNE_0001018401-mRNA-1"/>
    <property type="gene ID" value="TCNE_0001018401"/>
</dbReference>
<dbReference type="InterPro" id="IPR045864">
    <property type="entry name" value="aa-tRNA-synth_II/BPL/LPL"/>
</dbReference>
<evidence type="ECO:0000313" key="18">
    <source>
        <dbReference type="WBParaSite" id="TCNE_0001018401-mRNA-1"/>
    </source>
</evidence>
<accession>A0A183UNW4</accession>
<dbReference type="InterPro" id="IPR023033">
    <property type="entry name" value="Ala_tRNA_ligase_euk/bac"/>
</dbReference>
<dbReference type="InterPro" id="IPR002318">
    <property type="entry name" value="Ala-tRNA-lgiase_IIc"/>
</dbReference>
<keyword evidence="6 14" id="KW-0479">Metal-binding</keyword>
<dbReference type="SMART" id="SM00863">
    <property type="entry name" value="tRNA_SAD"/>
    <property type="match status" value="1"/>
</dbReference>
<gene>
    <name evidence="16" type="ORF">TCNE_LOCUS10184</name>
</gene>
<keyword evidence="10 14" id="KW-0694">RNA-binding</keyword>
<evidence type="ECO:0000256" key="3">
    <source>
        <dbReference type="ARBA" id="ARBA00017959"/>
    </source>
</evidence>
<evidence type="ECO:0000313" key="16">
    <source>
        <dbReference type="EMBL" id="VDM41505.1"/>
    </source>
</evidence>
<dbReference type="Pfam" id="PF01411">
    <property type="entry name" value="tRNA-synt_2c"/>
    <property type="match status" value="1"/>
</dbReference>
<dbReference type="InterPro" id="IPR018162">
    <property type="entry name" value="Ala-tRNA-ligase_IIc_anticod-bd"/>
</dbReference>
<dbReference type="GO" id="GO:0005524">
    <property type="term" value="F:ATP binding"/>
    <property type="evidence" value="ECO:0007669"/>
    <property type="project" value="UniProtKB-UniRule"/>
</dbReference>
<evidence type="ECO:0000256" key="7">
    <source>
        <dbReference type="ARBA" id="ARBA00022741"/>
    </source>
</evidence>
<evidence type="ECO:0000256" key="4">
    <source>
        <dbReference type="ARBA" id="ARBA00022555"/>
    </source>
</evidence>
<dbReference type="GO" id="GO:0004813">
    <property type="term" value="F:alanine-tRNA ligase activity"/>
    <property type="evidence" value="ECO:0007669"/>
    <property type="project" value="UniProtKB-UniRule"/>
</dbReference>
<feature type="domain" description="Alanyl-transfer RNA synthetases family profile" evidence="15">
    <location>
        <begin position="48"/>
        <end position="810"/>
    </location>
</feature>
<evidence type="ECO:0000256" key="9">
    <source>
        <dbReference type="ARBA" id="ARBA00022840"/>
    </source>
</evidence>
<evidence type="ECO:0000256" key="10">
    <source>
        <dbReference type="ARBA" id="ARBA00022884"/>
    </source>
</evidence>
<dbReference type="HAMAP" id="MF_00036_B">
    <property type="entry name" value="Ala_tRNA_synth_B"/>
    <property type="match status" value="1"/>
</dbReference>
<organism evidence="17 18">
    <name type="scientific">Toxocara canis</name>
    <name type="common">Canine roundworm</name>
    <dbReference type="NCBI Taxonomy" id="6265"/>
    <lineage>
        <taxon>Eukaryota</taxon>
        <taxon>Metazoa</taxon>
        <taxon>Ecdysozoa</taxon>
        <taxon>Nematoda</taxon>
        <taxon>Chromadorea</taxon>
        <taxon>Rhabditida</taxon>
        <taxon>Spirurina</taxon>
        <taxon>Ascaridomorpha</taxon>
        <taxon>Ascaridoidea</taxon>
        <taxon>Toxocaridae</taxon>
        <taxon>Toxocara</taxon>
    </lineage>
</organism>
<dbReference type="GO" id="GO:0006419">
    <property type="term" value="P:alanyl-tRNA aminoacylation"/>
    <property type="evidence" value="ECO:0007669"/>
    <property type="project" value="InterPro"/>
</dbReference>
<keyword evidence="7 14" id="KW-0547">Nucleotide-binding</keyword>
<dbReference type="GO" id="GO:0000049">
    <property type="term" value="F:tRNA binding"/>
    <property type="evidence" value="ECO:0007669"/>
    <property type="project" value="UniProtKB-KW"/>
</dbReference>
<comment type="similarity">
    <text evidence="1">Belongs to the class-II aminoacyl-tRNA synthetase family. Alax-L subfamily.</text>
</comment>
<dbReference type="GO" id="GO:0005739">
    <property type="term" value="C:mitochondrion"/>
    <property type="evidence" value="ECO:0007669"/>
    <property type="project" value="TreeGrafter"/>
</dbReference>
<evidence type="ECO:0000256" key="8">
    <source>
        <dbReference type="ARBA" id="ARBA00022833"/>
    </source>
</evidence>
<dbReference type="FunFam" id="3.30.980.10:FF:000004">
    <property type="entry name" value="Alanine--tRNA ligase, cytoplasmic"/>
    <property type="match status" value="1"/>
</dbReference>
<feature type="binding site" evidence="14">
    <location>
        <position position="656"/>
    </location>
    <ligand>
        <name>Zn(2+)</name>
        <dbReference type="ChEBI" id="CHEBI:29105"/>
    </ligand>
</feature>
<dbReference type="EMBL" id="UYWY01020415">
    <property type="protein sequence ID" value="VDM41505.1"/>
    <property type="molecule type" value="Genomic_DNA"/>
</dbReference>
<dbReference type="PANTHER" id="PTHR11777">
    <property type="entry name" value="ALANYL-TRNA SYNTHETASE"/>
    <property type="match status" value="1"/>
</dbReference>
<dbReference type="PANTHER" id="PTHR11777:SF10">
    <property type="entry name" value="ALANINE--TRNA LIGASE, MITOCHONDRIAL"/>
    <property type="match status" value="1"/>
</dbReference>
<keyword evidence="12 14" id="KW-0030">Aminoacyl-tRNA synthetase</keyword>
<dbReference type="InterPro" id="IPR018164">
    <property type="entry name" value="Ala-tRNA-synth_IIc_N"/>
</dbReference>
<dbReference type="PRINTS" id="PR00980">
    <property type="entry name" value="TRNASYNTHALA"/>
</dbReference>
<dbReference type="Gene3D" id="3.30.930.10">
    <property type="entry name" value="Bira Bifunctional Protein, Domain 2"/>
    <property type="match status" value="1"/>
</dbReference>
<dbReference type="AlphaFoldDB" id="A0A183UNW4"/>
<comment type="domain">
    <text evidence="14">Consists of three domains; the N-terminal catalytic domain, the editing domain and the C-terminal C-Ala domain. The editing domain removes incorrectly charged amino acids, while the C-Ala domain, along with tRNA(Ala), serves as a bridge to cooperatively bring together the editing and aminoacylation centers thus stimulating deacylation of misacylated tRNAs.</text>
</comment>
<proteinExistence type="inferred from homology"/>
<evidence type="ECO:0000256" key="11">
    <source>
        <dbReference type="ARBA" id="ARBA00022917"/>
    </source>
</evidence>
<comment type="subunit">
    <text evidence="14">Monomer.</text>
</comment>
<dbReference type="SUPFAM" id="SSF55186">
    <property type="entry name" value="ThrRS/AlaRS common domain"/>
    <property type="match status" value="1"/>
</dbReference>
<reference evidence="18" key="1">
    <citation type="submission" date="2016-06" db="UniProtKB">
        <authorList>
            <consortium name="WormBaseParasite"/>
        </authorList>
    </citation>
    <scope>IDENTIFICATION</scope>
</reference>
<dbReference type="Proteomes" id="UP000050794">
    <property type="component" value="Unassembled WGS sequence"/>
</dbReference>
<feature type="binding site" evidence="14">
    <location>
        <position position="652"/>
    </location>
    <ligand>
        <name>Zn(2+)</name>
        <dbReference type="ChEBI" id="CHEBI:29105"/>
    </ligand>
</feature>
<dbReference type="GO" id="GO:0008270">
    <property type="term" value="F:zinc ion binding"/>
    <property type="evidence" value="ECO:0007669"/>
    <property type="project" value="UniProtKB-UniRule"/>
</dbReference>
<name>A0A183UNW4_TOXCA</name>
<evidence type="ECO:0000256" key="2">
    <source>
        <dbReference type="ARBA" id="ARBA00013168"/>
    </source>
</evidence>
<keyword evidence="11 14" id="KW-0648">Protein biosynthesis</keyword>
<evidence type="ECO:0000256" key="6">
    <source>
        <dbReference type="ARBA" id="ARBA00022723"/>
    </source>
</evidence>
<evidence type="ECO:0000256" key="13">
    <source>
        <dbReference type="ARBA" id="ARBA00048300"/>
    </source>
</evidence>
<feature type="binding site" evidence="14">
    <location>
        <position position="771"/>
    </location>
    <ligand>
        <name>Zn(2+)</name>
        <dbReference type="ChEBI" id="CHEBI:29105"/>
    </ligand>
</feature>
<dbReference type="CDD" id="cd00673">
    <property type="entry name" value="AlaRS_core"/>
    <property type="match status" value="1"/>
</dbReference>
<feature type="binding site" evidence="14">
    <location>
        <position position="767"/>
    </location>
    <ligand>
        <name>Zn(2+)</name>
        <dbReference type="ChEBI" id="CHEBI:29105"/>
    </ligand>
</feature>
<dbReference type="SUPFAM" id="SSF50447">
    <property type="entry name" value="Translation proteins"/>
    <property type="match status" value="1"/>
</dbReference>
<dbReference type="InterPro" id="IPR050058">
    <property type="entry name" value="Ala-tRNA_ligase"/>
</dbReference>
<keyword evidence="8 14" id="KW-0862">Zinc</keyword>
<dbReference type="NCBIfam" id="TIGR00344">
    <property type="entry name" value="alaS"/>
    <property type="match status" value="1"/>
</dbReference>
<comment type="cofactor">
    <cofactor evidence="14">
        <name>Zn(2+)</name>
        <dbReference type="ChEBI" id="CHEBI:29105"/>
    </cofactor>
    <text evidence="14">Binds 1 zinc ion per subunit.</text>
</comment>
<keyword evidence="9 14" id="KW-0067">ATP-binding</keyword>
<dbReference type="SUPFAM" id="SSF101353">
    <property type="entry name" value="Putative anticodon-binding domain of alanyl-tRNA synthetase (AlaRS)"/>
    <property type="match status" value="1"/>
</dbReference>
<dbReference type="PROSITE" id="PS50860">
    <property type="entry name" value="AA_TRNA_LIGASE_II_ALA"/>
    <property type="match status" value="1"/>
</dbReference>
<evidence type="ECO:0000256" key="1">
    <source>
        <dbReference type="ARBA" id="ARBA00008429"/>
    </source>
</evidence>
<dbReference type="GO" id="GO:0002161">
    <property type="term" value="F:aminoacyl-tRNA deacylase activity"/>
    <property type="evidence" value="ECO:0007669"/>
    <property type="project" value="TreeGrafter"/>
</dbReference>
<keyword evidence="4 14" id="KW-0820">tRNA-binding</keyword>
<dbReference type="SUPFAM" id="SSF55681">
    <property type="entry name" value="Class II aaRS and biotin synthetases"/>
    <property type="match status" value="1"/>
</dbReference>
<dbReference type="Gene3D" id="2.40.30.130">
    <property type="match status" value="1"/>
</dbReference>
<dbReference type="InterPro" id="IPR018165">
    <property type="entry name" value="Ala-tRNA-synth_IIc_core"/>
</dbReference>
<dbReference type="Gene3D" id="3.30.980.10">
    <property type="entry name" value="Threonyl-trna Synthetase, Chain A, domain 2"/>
    <property type="match status" value="1"/>
</dbReference>
<evidence type="ECO:0000256" key="14">
    <source>
        <dbReference type="HAMAP-Rule" id="MF_03133"/>
    </source>
</evidence>
<dbReference type="Pfam" id="PF07973">
    <property type="entry name" value="tRNA_SAD"/>
    <property type="match status" value="1"/>
</dbReference>
<evidence type="ECO:0000313" key="17">
    <source>
        <dbReference type="Proteomes" id="UP000050794"/>
    </source>
</evidence>
<sequence>MTSDPGGELNLVARIRMRWNEPTAWQSLTMFQRQRRFVWDMRHCFGTMSSSDIRQSFLNFFMERGHTHVPSSPIVNFEDPSLLFVTAGMNQFKSVILGTCKLDDPRSSLRRVVNSQKCLRAGGKHNDLDDVGRDLAHHTFFEMLGNWSFGDYFKFSDNKLFLQEEACSFAWQYLTEVLRLPSDRLYVSYFGGDHGLRLEEDDECRGIWKKLGVHPSRILRFGVSDNFWEMAETGPCGPCSEIHFDMIGGRDASQLVNTHDPSVVEIWNLVFMQYSRNASGHIVPLPRRHIDCGMGLERTTAIMQQVHSSYDTDLFAPLISEIAKYAKSRRYGGLVGRADTGGSDTAYRTVADHLRALCIAISDGVLPDAAGRGYVLRRMLRRAARMSSVALQADRGLLTALVPFFTSFLAHSFPELTNNAKLIEQVISSEESQFWRVVDRGEKLFAEEANKSLQNGVPFSGEVAWYLHNTHGFPVELISMLAEERDLAVDLEKFEDCRRQAKVKNRVKEDERCWRNAETTKMREVQMDLTKDMYKYEYMRAADGEYVFPERPAKIMGVFSEEGTSIEELGPNVKGCVVLDETIYFAEQGGQTADNGVLYDLEGDEVFAVNDVQRKDDFVFLIGHTMCKKVAVEMNVSQKIDAERRLSIMRAHTGTHLLLHALRILFGSSVYQKGSLVSPDRIRFDCTLQRALSEPEAQELERIVNEFIESGQSVFTESVDPARLSSIANLQSTITASLMEATSSGLVRVVSVGEAMDGKPAKAVECCCGTHVANTRDLGAFVLLLDKSLSSGVRRIMALTGDAARLAVDKAIELKSHLEGLDWDAGINEEVMRTEKGSLPVYLHLIVAPSIDRFFYKRRKRFPGEC</sequence>
<keyword evidence="17" id="KW-1185">Reference proteome</keyword>
<evidence type="ECO:0000256" key="5">
    <source>
        <dbReference type="ARBA" id="ARBA00022598"/>
    </source>
</evidence>
<dbReference type="InterPro" id="IPR012947">
    <property type="entry name" value="tRNA_SAD"/>
</dbReference>
<comment type="function">
    <text evidence="14">Catalyzes the attachment of alanine to tRNA(Ala) in a two-step reaction: alanine is first activated by ATP to form Ala-AMP and then transferred to the acceptor end of tRNA(Ala). Also edits incorrectly charged tRNA(Ala) via its editing domain.</text>
</comment>
<dbReference type="EC" id="6.1.1.7" evidence="2"/>
<keyword evidence="5 14" id="KW-0436">Ligase</keyword>
<evidence type="ECO:0000256" key="12">
    <source>
        <dbReference type="ARBA" id="ARBA00023146"/>
    </source>
</evidence>
<evidence type="ECO:0000259" key="15">
    <source>
        <dbReference type="PROSITE" id="PS50860"/>
    </source>
</evidence>